<comment type="subcellular location">
    <subcellularLocation>
        <location evidence="1">Cell outer membrane</location>
    </subcellularLocation>
</comment>
<dbReference type="SUPFAM" id="SSF48452">
    <property type="entry name" value="TPR-like"/>
    <property type="match status" value="1"/>
</dbReference>
<name>A0AAE3SIM0_9BACT</name>
<feature type="domain" description="SusD-like N-terminal" evidence="9">
    <location>
        <begin position="61"/>
        <end position="206"/>
    </location>
</feature>
<organism evidence="10 11">
    <name type="scientific">Plebeiibacterium marinum</name>
    <dbReference type="NCBI Taxonomy" id="2992111"/>
    <lineage>
        <taxon>Bacteria</taxon>
        <taxon>Pseudomonadati</taxon>
        <taxon>Bacteroidota</taxon>
        <taxon>Bacteroidia</taxon>
        <taxon>Marinilabiliales</taxon>
        <taxon>Marinilabiliaceae</taxon>
        <taxon>Plebeiibacterium</taxon>
    </lineage>
</organism>
<keyword evidence="11" id="KW-1185">Reference proteome</keyword>
<feature type="signal peptide" evidence="7">
    <location>
        <begin position="1"/>
        <end position="19"/>
    </location>
</feature>
<dbReference type="Pfam" id="PF07980">
    <property type="entry name" value="SusD_RagB"/>
    <property type="match status" value="1"/>
</dbReference>
<feature type="chain" id="PRO_5041945108" evidence="7">
    <location>
        <begin position="20"/>
        <end position="587"/>
    </location>
</feature>
<dbReference type="EMBL" id="JAPDPI010000003">
    <property type="protein sequence ID" value="MCW3804578.1"/>
    <property type="molecule type" value="Genomic_DNA"/>
</dbReference>
<evidence type="ECO:0000313" key="10">
    <source>
        <dbReference type="EMBL" id="MCW3804578.1"/>
    </source>
</evidence>
<dbReference type="PROSITE" id="PS51257">
    <property type="entry name" value="PROKAR_LIPOPROTEIN"/>
    <property type="match status" value="1"/>
</dbReference>
<feature type="domain" description="RagB/SusD" evidence="8">
    <location>
        <begin position="324"/>
        <end position="586"/>
    </location>
</feature>
<keyword evidence="4" id="KW-0472">Membrane</keyword>
<accession>A0AAE3SIM0</accession>
<keyword evidence="5" id="KW-0998">Cell outer membrane</keyword>
<evidence type="ECO:0000259" key="9">
    <source>
        <dbReference type="Pfam" id="PF14322"/>
    </source>
</evidence>
<evidence type="ECO:0000256" key="7">
    <source>
        <dbReference type="SAM" id="SignalP"/>
    </source>
</evidence>
<protein>
    <submittedName>
        <fullName evidence="10">RagB/SusD family nutrient uptake outer membrane protein</fullName>
    </submittedName>
</protein>
<dbReference type="InterPro" id="IPR011990">
    <property type="entry name" value="TPR-like_helical_dom_sf"/>
</dbReference>
<evidence type="ECO:0000313" key="11">
    <source>
        <dbReference type="Proteomes" id="UP001207408"/>
    </source>
</evidence>
<evidence type="ECO:0000256" key="1">
    <source>
        <dbReference type="ARBA" id="ARBA00004442"/>
    </source>
</evidence>
<comment type="caution">
    <text evidence="10">The sequence shown here is derived from an EMBL/GenBank/DDBJ whole genome shotgun (WGS) entry which is preliminary data.</text>
</comment>
<dbReference type="GO" id="GO:0009279">
    <property type="term" value="C:cell outer membrane"/>
    <property type="evidence" value="ECO:0007669"/>
    <property type="project" value="UniProtKB-SubCell"/>
</dbReference>
<gene>
    <name evidence="10" type="ORF">OM074_03010</name>
</gene>
<dbReference type="InterPro" id="IPR033985">
    <property type="entry name" value="SusD-like_N"/>
</dbReference>
<evidence type="ECO:0000256" key="6">
    <source>
        <dbReference type="SAM" id="MobiDB-lite"/>
    </source>
</evidence>
<evidence type="ECO:0000256" key="3">
    <source>
        <dbReference type="ARBA" id="ARBA00022729"/>
    </source>
</evidence>
<evidence type="ECO:0000256" key="4">
    <source>
        <dbReference type="ARBA" id="ARBA00023136"/>
    </source>
</evidence>
<reference evidence="10" key="1">
    <citation type="submission" date="2022-10" db="EMBL/GenBank/DDBJ databases">
        <authorList>
            <person name="Yu W.X."/>
        </authorList>
    </citation>
    <scope>NUCLEOTIDE SEQUENCE</scope>
    <source>
        <strain evidence="10">D04</strain>
    </source>
</reference>
<dbReference type="Pfam" id="PF14322">
    <property type="entry name" value="SusD-like_3"/>
    <property type="match status" value="1"/>
</dbReference>
<keyword evidence="3 7" id="KW-0732">Signal</keyword>
<dbReference type="InterPro" id="IPR012944">
    <property type="entry name" value="SusD_RagB_dom"/>
</dbReference>
<evidence type="ECO:0000256" key="2">
    <source>
        <dbReference type="ARBA" id="ARBA00006275"/>
    </source>
</evidence>
<evidence type="ECO:0000259" key="8">
    <source>
        <dbReference type="Pfam" id="PF07980"/>
    </source>
</evidence>
<comment type="similarity">
    <text evidence="2">Belongs to the SusD family.</text>
</comment>
<dbReference type="Proteomes" id="UP001207408">
    <property type="component" value="Unassembled WGS sequence"/>
</dbReference>
<dbReference type="Gene3D" id="1.25.40.390">
    <property type="match status" value="1"/>
</dbReference>
<proteinExistence type="inferred from homology"/>
<dbReference type="AlphaFoldDB" id="A0AAE3SIM0"/>
<evidence type="ECO:0000256" key="5">
    <source>
        <dbReference type="ARBA" id="ARBA00023237"/>
    </source>
</evidence>
<sequence length="587" mass="66534">MKRNILFLLISLLVLSSCEDLFEPAIENMKDIDLMYSNPQYAQGVLVSGYRFLPDAYGNTEYATDDAVTNEINNSYLKMATGSWTASNNPVSAWNNSYGAIQYVNTFLENCDKVEWDEDEEAAELFNMRLKGEAYGLRGLYMYNLLKNHAGFSSNGELLGIPIVTSPQNVNSDFNQERATFQACVDQIITDLNYAIDYLPEEYVSVYSLDEVPEKYKSMVTSYGTYNRTMGDYFRQLIDGQIAKAFRSRVALLAASPAFQDGSNTTTWEDAAKYSADVLNYIGGISGLDPQGVTFFNNQTELNNVNEGINPDEILWRTSKSETSDEEEDNYPPSLFGKGKMNPSQNLVDAFPDKDGYPITHGSSAYVDTDPYANRDPRLSYYIIYNSNIEGVSDAAIFTGSDSGTDDGINVLETSTRTGYYMKKRMRMDVNYNNSNGSWQKKTSYTPRIRYTEMFLNYAEAANEAYGPMGIAPNASYSSVDVIRAIRKRALDISSDPYLDECAGDKDKMRELIQNERRLELCFEGFRFWDLRRWKEDLATTVKGFDVSTGEEFDVESRSYSDYMNYGPIPFSECLKYDKLVQNKGWE</sequence>
<feature type="region of interest" description="Disordered" evidence="6">
    <location>
        <begin position="319"/>
        <end position="339"/>
    </location>
</feature>